<proteinExistence type="predicted"/>
<dbReference type="PROSITE" id="PS51482">
    <property type="entry name" value="DEGV"/>
    <property type="match status" value="1"/>
</dbReference>
<sequence>MQKVAIVTDSIACLTEEVVAQYGIGIVPLNFYSEGKVYKDWVDITPAEAYELFLRDPESFKTSAASPEDCLKAYHEASKQARNILCVTISAKLSAVYDVAQGAKEQAKTELPQTSIAVLDSQTATAAEGFIA</sequence>
<dbReference type="NCBIfam" id="TIGR00762">
    <property type="entry name" value="DegV"/>
    <property type="match status" value="1"/>
</dbReference>
<dbReference type="AlphaFoldDB" id="X1JE14"/>
<dbReference type="EMBL" id="BARV01002458">
    <property type="protein sequence ID" value="GAH92237.1"/>
    <property type="molecule type" value="Genomic_DNA"/>
</dbReference>
<evidence type="ECO:0000313" key="2">
    <source>
        <dbReference type="EMBL" id="GAH92237.1"/>
    </source>
</evidence>
<dbReference type="Pfam" id="PF02645">
    <property type="entry name" value="DegV"/>
    <property type="match status" value="1"/>
</dbReference>
<evidence type="ECO:0000256" key="1">
    <source>
        <dbReference type="ARBA" id="ARBA00023121"/>
    </source>
</evidence>
<name>X1JE14_9ZZZZ</name>
<dbReference type="PANTHER" id="PTHR33434:SF2">
    <property type="entry name" value="FATTY ACID-BINDING PROTEIN TM_1468"/>
    <property type="match status" value="1"/>
</dbReference>
<protein>
    <recommendedName>
        <fullName evidence="3">DegV family protein</fullName>
    </recommendedName>
</protein>
<gene>
    <name evidence="2" type="ORF">S06H3_06340</name>
</gene>
<evidence type="ECO:0008006" key="3">
    <source>
        <dbReference type="Google" id="ProtNLM"/>
    </source>
</evidence>
<dbReference type="GO" id="GO:0008289">
    <property type="term" value="F:lipid binding"/>
    <property type="evidence" value="ECO:0007669"/>
    <property type="project" value="UniProtKB-KW"/>
</dbReference>
<comment type="caution">
    <text evidence="2">The sequence shown here is derived from an EMBL/GenBank/DDBJ whole genome shotgun (WGS) entry which is preliminary data.</text>
</comment>
<dbReference type="PANTHER" id="PTHR33434">
    <property type="entry name" value="DEGV DOMAIN-CONTAINING PROTEIN DR_1986-RELATED"/>
    <property type="match status" value="1"/>
</dbReference>
<organism evidence="2">
    <name type="scientific">marine sediment metagenome</name>
    <dbReference type="NCBI Taxonomy" id="412755"/>
    <lineage>
        <taxon>unclassified sequences</taxon>
        <taxon>metagenomes</taxon>
        <taxon>ecological metagenomes</taxon>
    </lineage>
</organism>
<dbReference type="SUPFAM" id="SSF82549">
    <property type="entry name" value="DAK1/DegV-like"/>
    <property type="match status" value="1"/>
</dbReference>
<accession>X1JE14</accession>
<reference evidence="2" key="1">
    <citation type="journal article" date="2014" name="Front. Microbiol.">
        <title>High frequency of phylogenetically diverse reductive dehalogenase-homologous genes in deep subseafloor sedimentary metagenomes.</title>
        <authorList>
            <person name="Kawai M."/>
            <person name="Futagami T."/>
            <person name="Toyoda A."/>
            <person name="Takaki Y."/>
            <person name="Nishi S."/>
            <person name="Hori S."/>
            <person name="Arai W."/>
            <person name="Tsubouchi T."/>
            <person name="Morono Y."/>
            <person name="Uchiyama I."/>
            <person name="Ito T."/>
            <person name="Fujiyama A."/>
            <person name="Inagaki F."/>
            <person name="Takami H."/>
        </authorList>
    </citation>
    <scope>NUCLEOTIDE SEQUENCE</scope>
    <source>
        <strain evidence="2">Expedition CK06-06</strain>
    </source>
</reference>
<dbReference type="InterPro" id="IPR050270">
    <property type="entry name" value="DegV_domain_contain"/>
</dbReference>
<keyword evidence="1" id="KW-0446">Lipid-binding</keyword>
<dbReference type="InterPro" id="IPR003797">
    <property type="entry name" value="DegV"/>
</dbReference>
<feature type="non-terminal residue" evidence="2">
    <location>
        <position position="132"/>
    </location>
</feature>
<dbReference type="Gene3D" id="3.40.50.10170">
    <property type="match status" value="1"/>
</dbReference>